<evidence type="ECO:0000256" key="7">
    <source>
        <dbReference type="ARBA" id="ARBA00023242"/>
    </source>
</evidence>
<comment type="similarity">
    <text evidence="2 9">Belongs to the Mediator complex subunit 10 family.</text>
</comment>
<protein>
    <recommendedName>
        <fullName evidence="3 9">Mediator of RNA polymerase II transcription subunit 10</fullName>
    </recommendedName>
    <alternativeName>
        <fullName evidence="8 9">Mediator complex subunit 10</fullName>
    </alternativeName>
</protein>
<evidence type="ECO:0000256" key="3">
    <source>
        <dbReference type="ARBA" id="ARBA00019617"/>
    </source>
</evidence>
<dbReference type="Proteomes" id="UP001166286">
    <property type="component" value="Unassembled WGS sequence"/>
</dbReference>
<keyword evidence="7 9" id="KW-0539">Nucleus</keyword>
<keyword evidence="11" id="KW-1185">Reference proteome</keyword>
<evidence type="ECO:0000313" key="11">
    <source>
        <dbReference type="Proteomes" id="UP001166286"/>
    </source>
</evidence>
<comment type="function">
    <text evidence="9">Component of the Mediator complex, a coactivator involved in the regulated transcription of nearly all RNA polymerase II-dependent genes. Mediator functions as a bridge to convey information from gene-specific regulatory proteins to the basal RNA polymerase II transcription machinery. Mediator is recruited to promoters by direct interactions with regulatory proteins and serves as a scaffold for the assembly of a functional preinitiation complex with RNA polymerase II and the general transcription factors.</text>
</comment>
<dbReference type="AlphaFoldDB" id="A0AA39V7F7"/>
<reference evidence="10" key="1">
    <citation type="submission" date="2023-03" db="EMBL/GenBank/DDBJ databases">
        <title>Complete genome of Cladonia borealis.</title>
        <authorList>
            <person name="Park H."/>
        </authorList>
    </citation>
    <scope>NUCLEOTIDE SEQUENCE</scope>
    <source>
        <strain evidence="10">ANT050790</strain>
    </source>
</reference>
<evidence type="ECO:0000256" key="6">
    <source>
        <dbReference type="ARBA" id="ARBA00023163"/>
    </source>
</evidence>
<dbReference type="GO" id="GO:0003712">
    <property type="term" value="F:transcription coregulator activity"/>
    <property type="evidence" value="ECO:0007669"/>
    <property type="project" value="InterPro"/>
</dbReference>
<dbReference type="Pfam" id="PF09748">
    <property type="entry name" value="Med10"/>
    <property type="match status" value="1"/>
</dbReference>
<keyword evidence="4 9" id="KW-0805">Transcription regulation</keyword>
<evidence type="ECO:0000256" key="1">
    <source>
        <dbReference type="ARBA" id="ARBA00004123"/>
    </source>
</evidence>
<comment type="subcellular location">
    <subcellularLocation>
        <location evidence="1 9">Nucleus</location>
    </subcellularLocation>
</comment>
<comment type="subunit">
    <text evidence="9">Component of the Mediator complex.</text>
</comment>
<evidence type="ECO:0000256" key="5">
    <source>
        <dbReference type="ARBA" id="ARBA00023159"/>
    </source>
</evidence>
<evidence type="ECO:0000256" key="4">
    <source>
        <dbReference type="ARBA" id="ARBA00023015"/>
    </source>
</evidence>
<evidence type="ECO:0000313" key="10">
    <source>
        <dbReference type="EMBL" id="KAK0510135.1"/>
    </source>
</evidence>
<keyword evidence="5 9" id="KW-0010">Activator</keyword>
<dbReference type="InterPro" id="IPR019145">
    <property type="entry name" value="Mediator_Med10"/>
</dbReference>
<dbReference type="GO" id="GO:0006357">
    <property type="term" value="P:regulation of transcription by RNA polymerase II"/>
    <property type="evidence" value="ECO:0007669"/>
    <property type="project" value="InterPro"/>
</dbReference>
<keyword evidence="6 9" id="KW-0804">Transcription</keyword>
<proteinExistence type="inferred from homology"/>
<dbReference type="PANTHER" id="PTHR13345">
    <property type="entry name" value="MEDIATOR OF RNA POLYMERASE II TRANSCRIPTION SUBUNIT 10"/>
    <property type="match status" value="1"/>
</dbReference>
<comment type="caution">
    <text evidence="10">The sequence shown here is derived from an EMBL/GenBank/DDBJ whole genome shotgun (WGS) entry which is preliminary data.</text>
</comment>
<sequence length="143" mass="15815">MAPMTADSVDEPLKDVIQNLFEIQSSVHGYLGPETQQVLVHKIRQLTNSLSALSAASSTLPTKLPPEIIDYVDQGRNPDIYTREMVESVQRNNMYLKGKSEAFAGFRDLLAEEIVKAMPEEEGRVRDIVKGRGKGEVVNVNGS</sequence>
<gene>
    <name evidence="9" type="primary">MED10</name>
    <name evidence="10" type="ORF">JMJ35_007529</name>
</gene>
<evidence type="ECO:0000256" key="2">
    <source>
        <dbReference type="ARBA" id="ARBA00005389"/>
    </source>
</evidence>
<name>A0AA39V7F7_9LECA</name>
<dbReference type="EMBL" id="JAFEKC020000017">
    <property type="protein sequence ID" value="KAK0510135.1"/>
    <property type="molecule type" value="Genomic_DNA"/>
</dbReference>
<evidence type="ECO:0000256" key="8">
    <source>
        <dbReference type="ARBA" id="ARBA00032004"/>
    </source>
</evidence>
<dbReference type="GO" id="GO:0016592">
    <property type="term" value="C:mediator complex"/>
    <property type="evidence" value="ECO:0007669"/>
    <property type="project" value="InterPro"/>
</dbReference>
<accession>A0AA39V7F7</accession>
<organism evidence="10 11">
    <name type="scientific">Cladonia borealis</name>
    <dbReference type="NCBI Taxonomy" id="184061"/>
    <lineage>
        <taxon>Eukaryota</taxon>
        <taxon>Fungi</taxon>
        <taxon>Dikarya</taxon>
        <taxon>Ascomycota</taxon>
        <taxon>Pezizomycotina</taxon>
        <taxon>Lecanoromycetes</taxon>
        <taxon>OSLEUM clade</taxon>
        <taxon>Lecanoromycetidae</taxon>
        <taxon>Lecanorales</taxon>
        <taxon>Lecanorineae</taxon>
        <taxon>Cladoniaceae</taxon>
        <taxon>Cladonia</taxon>
    </lineage>
</organism>
<evidence type="ECO:0000256" key="9">
    <source>
        <dbReference type="RuleBase" id="RU364146"/>
    </source>
</evidence>
<dbReference type="PANTHER" id="PTHR13345:SF13">
    <property type="entry name" value="MEDIATOR OF RNA POLYMERASE II TRANSCRIPTION SUBUNIT 10"/>
    <property type="match status" value="1"/>
</dbReference>